<protein>
    <submittedName>
        <fullName evidence="1">Uncharacterized protein</fullName>
    </submittedName>
</protein>
<gene>
    <name evidence="1" type="ORF">GZ78_23140</name>
</gene>
<evidence type="ECO:0000313" key="1">
    <source>
        <dbReference type="EMBL" id="KEQ16152.1"/>
    </source>
</evidence>
<organism evidence="1 2">
    <name type="scientific">Endozoicomonas numazuensis</name>
    <dbReference type="NCBI Taxonomy" id="1137799"/>
    <lineage>
        <taxon>Bacteria</taxon>
        <taxon>Pseudomonadati</taxon>
        <taxon>Pseudomonadota</taxon>
        <taxon>Gammaproteobacteria</taxon>
        <taxon>Oceanospirillales</taxon>
        <taxon>Endozoicomonadaceae</taxon>
        <taxon>Endozoicomonas</taxon>
    </lineage>
</organism>
<keyword evidence="2" id="KW-1185">Reference proteome</keyword>
<sequence length="62" mass="6736">MKVKCLTSGDLHCVEGATDTEAILCDCSAEVSRRHSKWPLATEGLNKFRRVIVGEVVSDGIC</sequence>
<comment type="caution">
    <text evidence="1">The sequence shown here is derived from an EMBL/GenBank/DDBJ whole genome shotgun (WGS) entry which is preliminary data.</text>
</comment>
<dbReference type="AlphaFoldDB" id="A0A081NCH9"/>
<evidence type="ECO:0000313" key="2">
    <source>
        <dbReference type="Proteomes" id="UP000028073"/>
    </source>
</evidence>
<name>A0A081NCH9_9GAMM</name>
<reference evidence="1 2" key="1">
    <citation type="submission" date="2014-06" db="EMBL/GenBank/DDBJ databases">
        <title>Whole Genome Sequences of Three Symbiotic Endozoicomonas Bacteria.</title>
        <authorList>
            <person name="Neave M.J."/>
            <person name="Apprill A."/>
            <person name="Voolstra C.R."/>
        </authorList>
    </citation>
    <scope>NUCLEOTIDE SEQUENCE [LARGE SCALE GENOMIC DNA]</scope>
    <source>
        <strain evidence="1 2">DSM 25634</strain>
    </source>
</reference>
<dbReference type="Proteomes" id="UP000028073">
    <property type="component" value="Unassembled WGS sequence"/>
</dbReference>
<accession>A0A081NCH9</accession>
<dbReference type="STRING" id="1137799.GZ78_23140"/>
<proteinExistence type="predicted"/>
<dbReference type="EMBL" id="JOKH01000006">
    <property type="protein sequence ID" value="KEQ16152.1"/>
    <property type="molecule type" value="Genomic_DNA"/>
</dbReference>